<feature type="domain" description="Pirin C-terminal" evidence="4">
    <location>
        <begin position="178"/>
        <end position="279"/>
    </location>
</feature>
<dbReference type="Pfam" id="PF05726">
    <property type="entry name" value="Pirin_C"/>
    <property type="match status" value="1"/>
</dbReference>
<dbReference type="Gene3D" id="2.60.120.10">
    <property type="entry name" value="Jelly Rolls"/>
    <property type="match status" value="2"/>
</dbReference>
<organism evidence="5 6">
    <name type="scientific">Thalassotalea insulae</name>
    <dbReference type="NCBI Taxonomy" id="2056778"/>
    <lineage>
        <taxon>Bacteria</taxon>
        <taxon>Pseudomonadati</taxon>
        <taxon>Pseudomonadota</taxon>
        <taxon>Gammaproteobacteria</taxon>
        <taxon>Alteromonadales</taxon>
        <taxon>Colwelliaceae</taxon>
        <taxon>Thalassotalea</taxon>
    </lineage>
</organism>
<dbReference type="EMBL" id="BSST01000001">
    <property type="protein sequence ID" value="GLX77996.1"/>
    <property type="molecule type" value="Genomic_DNA"/>
</dbReference>
<evidence type="ECO:0000256" key="1">
    <source>
        <dbReference type="ARBA" id="ARBA00008416"/>
    </source>
</evidence>
<evidence type="ECO:0000256" key="2">
    <source>
        <dbReference type="RuleBase" id="RU003457"/>
    </source>
</evidence>
<evidence type="ECO:0000313" key="5">
    <source>
        <dbReference type="EMBL" id="GLX77996.1"/>
    </source>
</evidence>
<name>A0ABQ6GQ38_9GAMM</name>
<protein>
    <recommendedName>
        <fullName evidence="7">Quercetin 2,3-dioxygenase</fullName>
    </recommendedName>
</protein>
<dbReference type="PANTHER" id="PTHR13903">
    <property type="entry name" value="PIRIN-RELATED"/>
    <property type="match status" value="1"/>
</dbReference>
<dbReference type="PANTHER" id="PTHR13903:SF8">
    <property type="entry name" value="PIRIN"/>
    <property type="match status" value="1"/>
</dbReference>
<dbReference type="InterPro" id="IPR003829">
    <property type="entry name" value="Pirin_N_dom"/>
</dbReference>
<dbReference type="CDD" id="cd02247">
    <property type="entry name" value="cupin_pirin_C"/>
    <property type="match status" value="1"/>
</dbReference>
<feature type="domain" description="Pirin N-terminal" evidence="3">
    <location>
        <begin position="23"/>
        <end position="122"/>
    </location>
</feature>
<reference evidence="5 6" key="1">
    <citation type="submission" date="2023-03" db="EMBL/GenBank/DDBJ databases">
        <title>Draft genome sequence of Thalassotalea insulae KCTC 62186T.</title>
        <authorList>
            <person name="Sawabe T."/>
        </authorList>
    </citation>
    <scope>NUCLEOTIDE SEQUENCE [LARGE SCALE GENOMIC DNA]</scope>
    <source>
        <strain evidence="5 6">KCTC 62186</strain>
    </source>
</reference>
<dbReference type="CDD" id="cd02909">
    <property type="entry name" value="cupin_pirin_N"/>
    <property type="match status" value="1"/>
</dbReference>
<evidence type="ECO:0008006" key="7">
    <source>
        <dbReference type="Google" id="ProtNLM"/>
    </source>
</evidence>
<dbReference type="InterPro" id="IPR011051">
    <property type="entry name" value="RmlC_Cupin_sf"/>
</dbReference>
<dbReference type="Proteomes" id="UP001157186">
    <property type="component" value="Unassembled WGS sequence"/>
</dbReference>
<dbReference type="SUPFAM" id="SSF51182">
    <property type="entry name" value="RmlC-like cupins"/>
    <property type="match status" value="1"/>
</dbReference>
<dbReference type="Pfam" id="PF02678">
    <property type="entry name" value="Pirin"/>
    <property type="match status" value="1"/>
</dbReference>
<gene>
    <name evidence="5" type="ORF">tinsulaeT_13360</name>
</gene>
<sequence>MNAVREVKQVINGLAASDGDGVQLTRLIGTPYLDMLDPFLMLDAFSSDQAQDYIGGFPDHPHRGFETVTYMLAGKMRHRDNLGNEGVIAKGDVQWMSAGKGVIHSEMPEQEDGLLAGFQLWVNLPASAKMSAPKYQEIKSNDIAIEALAGGGQIKVIAGETQQGTKGVIQNDFVSPTYWDVSLTENEVLTQGVDKNHNAFIYVVDGSLAIGKQQTRVNQGQLAVLTAAQAIEVTSLQASRFLVIAGKPLNEPVARGGPFVMNTREEINQAFHDYQAGQF</sequence>
<dbReference type="RefSeq" id="WP_284243891.1">
    <property type="nucleotide sequence ID" value="NZ_BSST01000001.1"/>
</dbReference>
<evidence type="ECO:0000259" key="4">
    <source>
        <dbReference type="Pfam" id="PF05726"/>
    </source>
</evidence>
<evidence type="ECO:0000259" key="3">
    <source>
        <dbReference type="Pfam" id="PF02678"/>
    </source>
</evidence>
<dbReference type="InterPro" id="IPR012093">
    <property type="entry name" value="Pirin"/>
</dbReference>
<dbReference type="InterPro" id="IPR008778">
    <property type="entry name" value="Pirin_C_dom"/>
</dbReference>
<comment type="caution">
    <text evidence="5">The sequence shown here is derived from an EMBL/GenBank/DDBJ whole genome shotgun (WGS) entry which is preliminary data.</text>
</comment>
<comment type="similarity">
    <text evidence="1 2">Belongs to the pirin family.</text>
</comment>
<keyword evidence="6" id="KW-1185">Reference proteome</keyword>
<evidence type="ECO:0000313" key="6">
    <source>
        <dbReference type="Proteomes" id="UP001157186"/>
    </source>
</evidence>
<accession>A0ABQ6GQ38</accession>
<dbReference type="InterPro" id="IPR014710">
    <property type="entry name" value="RmlC-like_jellyroll"/>
</dbReference>
<proteinExistence type="inferred from homology"/>
<dbReference type="PIRSF" id="PIRSF006232">
    <property type="entry name" value="Pirin"/>
    <property type="match status" value="1"/>
</dbReference>